<dbReference type="RefSeq" id="WP_379888145.1">
    <property type="nucleotide sequence ID" value="NZ_JBHSDI010000032.1"/>
</dbReference>
<sequence length="90" mass="10105">MTVSDEQFRSFVERHQRHHRIAAVEDNQDMVESYIMVDPQGRFFQNSPCGAGYQYSQPILDVGVAKAFEQVSFDADRFVARYAGEAGGAA</sequence>
<accession>A0ABV8QKF5</accession>
<keyword evidence="2" id="KW-0408">Iron</keyword>
<keyword evidence="2" id="KW-0004">4Fe-4S</keyword>
<organism evidence="3 4">
    <name type="scientific">Marinobacter lacisalsi</name>
    <dbReference type="NCBI Taxonomy" id="475979"/>
    <lineage>
        <taxon>Bacteria</taxon>
        <taxon>Pseudomonadati</taxon>
        <taxon>Pseudomonadota</taxon>
        <taxon>Gammaproteobacteria</taxon>
        <taxon>Pseudomonadales</taxon>
        <taxon>Marinobacteraceae</taxon>
        <taxon>Marinobacter</taxon>
    </lineage>
</organism>
<comment type="cofactor">
    <cofactor evidence="1">
        <name>[4Fe-4S] cluster</name>
        <dbReference type="ChEBI" id="CHEBI:49883"/>
    </cofactor>
</comment>
<keyword evidence="4" id="KW-1185">Reference proteome</keyword>
<gene>
    <name evidence="3" type="ORF">ACFOZ5_13420</name>
</gene>
<evidence type="ECO:0000256" key="2">
    <source>
        <dbReference type="ARBA" id="ARBA00022485"/>
    </source>
</evidence>
<dbReference type="EMBL" id="JBHSDI010000032">
    <property type="protein sequence ID" value="MFC4260027.1"/>
    <property type="molecule type" value="Genomic_DNA"/>
</dbReference>
<proteinExistence type="predicted"/>
<keyword evidence="2" id="KW-0479">Metal-binding</keyword>
<protein>
    <submittedName>
        <fullName evidence="3">Uncharacterized protein</fullName>
    </submittedName>
</protein>
<dbReference type="PANTHER" id="PTHR21339">
    <property type="entry name" value="RADICAL S-ADENOSYL METHIONINE DOMAIN-CONTAINING PROTEIN 2"/>
    <property type="match status" value="1"/>
</dbReference>
<evidence type="ECO:0000256" key="1">
    <source>
        <dbReference type="ARBA" id="ARBA00001966"/>
    </source>
</evidence>
<name>A0ABV8QKF5_9GAMM</name>
<evidence type="ECO:0000313" key="3">
    <source>
        <dbReference type="EMBL" id="MFC4260027.1"/>
    </source>
</evidence>
<dbReference type="InterPro" id="IPR051196">
    <property type="entry name" value="RSAD2/Viperin_antiviral"/>
</dbReference>
<dbReference type="PANTHER" id="PTHR21339:SF0">
    <property type="entry name" value="S-ADENOSYLMETHIONINE-DEPENDENT NUCLEOTIDE DEHYDRATASE RSAD2"/>
    <property type="match status" value="1"/>
</dbReference>
<reference evidence="4" key="1">
    <citation type="journal article" date="2019" name="Int. J. Syst. Evol. Microbiol.">
        <title>The Global Catalogue of Microorganisms (GCM) 10K type strain sequencing project: providing services to taxonomists for standard genome sequencing and annotation.</title>
        <authorList>
            <consortium name="The Broad Institute Genomics Platform"/>
            <consortium name="The Broad Institute Genome Sequencing Center for Infectious Disease"/>
            <person name="Wu L."/>
            <person name="Ma J."/>
        </authorList>
    </citation>
    <scope>NUCLEOTIDE SEQUENCE [LARGE SCALE GENOMIC DNA]</scope>
    <source>
        <strain evidence="4">CECT 7297</strain>
    </source>
</reference>
<evidence type="ECO:0000313" key="4">
    <source>
        <dbReference type="Proteomes" id="UP001595798"/>
    </source>
</evidence>
<dbReference type="Proteomes" id="UP001595798">
    <property type="component" value="Unassembled WGS sequence"/>
</dbReference>
<comment type="caution">
    <text evidence="3">The sequence shown here is derived from an EMBL/GenBank/DDBJ whole genome shotgun (WGS) entry which is preliminary data.</text>
</comment>
<keyword evidence="2" id="KW-0411">Iron-sulfur</keyword>